<sequence>MRTGTAPSSSTPAPVHRNNRSCEEGCRGRPYTGSSLAQHMQPGRTSMQPARLPSHGQPYALFSCFAAAASAPYCRVVVCSRTRLATDIENPTLANKRAEAMQKPCKDLEYIGFETLDPSGENLAAWPPQGIPSRGTSTNRSPGSKLNYEPQATAPYSVKRGEVATDLSETYAHTVANEGLIAHGYAAFEPWESDCARRSHPRCPSPVLLRDWLSSTPTGYDVEIVQFGQHVVLQRLSFLAKRSVKVATQPATKLVVINHVSPGELFRQSKRGNLGSLGYMTICSRCFVNPMPRQQREPIRQTDGLSNAILDSSPGTKQMILRSSSPGPIRKHTESGDSWPVGRWEMVAQALLQACATKLASLHRTAFTQVDYEANSSLSSIRCNQTWSPRSWGNVVQVHKAVTETNAAAVVRRTVHRRATLGLFLVAAASDATAPGDKHLPLHSPTALRLVGVSLGHSHWPVRYKQCANPSSMYSAPPTHRLTGMECAGQDGVVDTASFRRACLYDVRPRKRGLSITTYRNGANDDDDYSRASRLPRCHMFIDVFASTAGKISPVCSTVHPAPTWDGQTSWQSTPRQTFASCRALTVAAASRFNSARNIPSTAGPFSVRRAQVAAQNADHQALDGSTLDSAQR</sequence>
<gene>
    <name evidence="2" type="ORF">LEMA_P055380.1</name>
</gene>
<accession>E4ZMG3</accession>
<dbReference type="InParanoid" id="E4ZMG3"/>
<dbReference type="EMBL" id="FP929094">
    <property type="protein sequence ID" value="CBX92832.1"/>
    <property type="molecule type" value="Genomic_DNA"/>
</dbReference>
<feature type="region of interest" description="Disordered" evidence="1">
    <location>
        <begin position="33"/>
        <end position="52"/>
    </location>
</feature>
<dbReference type="HOGENOM" id="CLU_432159_0_0_1"/>
<feature type="region of interest" description="Disordered" evidence="1">
    <location>
        <begin position="125"/>
        <end position="149"/>
    </location>
</feature>
<protein>
    <submittedName>
        <fullName evidence="2">Predicted protein</fullName>
    </submittedName>
</protein>
<feature type="region of interest" description="Disordered" evidence="1">
    <location>
        <begin position="1"/>
        <end position="28"/>
    </location>
</feature>
<feature type="compositionally biased region" description="Polar residues" evidence="1">
    <location>
        <begin position="134"/>
        <end position="144"/>
    </location>
</feature>
<evidence type="ECO:0000313" key="3">
    <source>
        <dbReference type="Proteomes" id="UP000002668"/>
    </source>
</evidence>
<feature type="compositionally biased region" description="Polar residues" evidence="1">
    <location>
        <begin position="33"/>
        <end position="48"/>
    </location>
</feature>
<proteinExistence type="predicted"/>
<dbReference type="AlphaFoldDB" id="E4ZMG3"/>
<dbReference type="VEuPathDB" id="FungiDB:LEMA_P055380.1"/>
<evidence type="ECO:0000256" key="1">
    <source>
        <dbReference type="SAM" id="MobiDB-lite"/>
    </source>
</evidence>
<keyword evidence="3" id="KW-1185">Reference proteome</keyword>
<evidence type="ECO:0000313" key="2">
    <source>
        <dbReference type="EMBL" id="CBX92832.1"/>
    </source>
</evidence>
<organism evidence="3">
    <name type="scientific">Leptosphaeria maculans (strain JN3 / isolate v23.1.3 / race Av1-4-5-6-7-8)</name>
    <name type="common">Blackleg fungus</name>
    <name type="synonym">Phoma lingam</name>
    <dbReference type="NCBI Taxonomy" id="985895"/>
    <lineage>
        <taxon>Eukaryota</taxon>
        <taxon>Fungi</taxon>
        <taxon>Dikarya</taxon>
        <taxon>Ascomycota</taxon>
        <taxon>Pezizomycotina</taxon>
        <taxon>Dothideomycetes</taxon>
        <taxon>Pleosporomycetidae</taxon>
        <taxon>Pleosporales</taxon>
        <taxon>Pleosporineae</taxon>
        <taxon>Leptosphaeriaceae</taxon>
        <taxon>Plenodomus</taxon>
        <taxon>Plenodomus lingam/Leptosphaeria maculans species complex</taxon>
    </lineage>
</organism>
<feature type="compositionally biased region" description="Polar residues" evidence="1">
    <location>
        <begin position="1"/>
        <end position="12"/>
    </location>
</feature>
<reference evidence="3" key="1">
    <citation type="journal article" date="2011" name="Nat. Commun.">
        <title>Effector diversification within compartments of the Leptosphaeria maculans genome affected by Repeat-Induced Point mutations.</title>
        <authorList>
            <person name="Rouxel T."/>
            <person name="Grandaubert J."/>
            <person name="Hane J.K."/>
            <person name="Hoede C."/>
            <person name="van de Wouw A.P."/>
            <person name="Couloux A."/>
            <person name="Dominguez V."/>
            <person name="Anthouard V."/>
            <person name="Bally P."/>
            <person name="Bourras S."/>
            <person name="Cozijnsen A.J."/>
            <person name="Ciuffetti L.M."/>
            <person name="Degrave A."/>
            <person name="Dilmaghani A."/>
            <person name="Duret L."/>
            <person name="Fudal I."/>
            <person name="Goodwin S.B."/>
            <person name="Gout L."/>
            <person name="Glaser N."/>
            <person name="Linglin J."/>
            <person name="Kema G.H.J."/>
            <person name="Lapalu N."/>
            <person name="Lawrence C.B."/>
            <person name="May K."/>
            <person name="Meyer M."/>
            <person name="Ollivier B."/>
            <person name="Poulain J."/>
            <person name="Schoch C.L."/>
            <person name="Simon A."/>
            <person name="Spatafora J.W."/>
            <person name="Stachowiak A."/>
            <person name="Turgeon B.G."/>
            <person name="Tyler B.M."/>
            <person name="Vincent D."/>
            <person name="Weissenbach J."/>
            <person name="Amselem J."/>
            <person name="Quesneville H."/>
            <person name="Oliver R.P."/>
            <person name="Wincker P."/>
            <person name="Balesdent M.-H."/>
            <person name="Howlett B.J."/>
        </authorList>
    </citation>
    <scope>NUCLEOTIDE SEQUENCE [LARGE SCALE GENOMIC DNA]</scope>
    <source>
        <strain evidence="3">JN3 / isolate v23.1.3 / race Av1-4-5-6-7-8</strain>
    </source>
</reference>
<name>E4ZMG3_LEPMJ</name>
<dbReference type="Proteomes" id="UP000002668">
    <property type="component" value="Genome"/>
</dbReference>